<evidence type="ECO:0000313" key="4">
    <source>
        <dbReference type="Proteomes" id="UP001190336"/>
    </source>
</evidence>
<feature type="chain" id="PRO_5046254110" evidence="1">
    <location>
        <begin position="36"/>
        <end position="215"/>
    </location>
</feature>
<sequence>MSARPSTTAPAIRTLTGAAALFAAGALFVPALAHADGDRVIGPVSSTSGNTFEVARPAGTAVVAYTDATKIFESVPAQRAEITVGTCIKAGAGKDSAPAESGAITAKFVAIKTDGNCEQRPADPAKPAKSHRGVRGVVESVSGDTVTVAGANGPTTVTIDDNTHVHRLVTVSGPSISTGKCVAARGANDDDGVLQAKRITVWAPGDGQACPEPPM</sequence>
<protein>
    <submittedName>
        <fullName evidence="3">DUF5666 domain-containing protein</fullName>
    </submittedName>
</protein>
<gene>
    <name evidence="3" type="ORF">MU0083_002093</name>
</gene>
<evidence type="ECO:0000256" key="1">
    <source>
        <dbReference type="SAM" id="SignalP"/>
    </source>
</evidence>
<dbReference type="Pfam" id="PF18914">
    <property type="entry name" value="DUF5666"/>
    <property type="match status" value="2"/>
</dbReference>
<evidence type="ECO:0000313" key="3">
    <source>
        <dbReference type="EMBL" id="CAJ1499095.1"/>
    </source>
</evidence>
<dbReference type="Proteomes" id="UP001190336">
    <property type="component" value="Chromosome"/>
</dbReference>
<feature type="domain" description="DUF5666" evidence="2">
    <location>
        <begin position="135"/>
        <end position="199"/>
    </location>
</feature>
<proteinExistence type="predicted"/>
<evidence type="ECO:0000259" key="2">
    <source>
        <dbReference type="Pfam" id="PF18914"/>
    </source>
</evidence>
<name>A0ABM9LHI5_9MYCO</name>
<keyword evidence="1" id="KW-0732">Signal</keyword>
<keyword evidence="4" id="KW-1185">Reference proteome</keyword>
<reference evidence="3 4" key="1">
    <citation type="submission" date="2023-08" db="EMBL/GenBank/DDBJ databases">
        <authorList>
            <person name="Folkvardsen B D."/>
            <person name="Norman A."/>
        </authorList>
    </citation>
    <scope>NUCLEOTIDE SEQUENCE [LARGE SCALE GENOMIC DNA]</scope>
    <source>
        <strain evidence="3 4">Mu0083</strain>
    </source>
</reference>
<feature type="signal peptide" evidence="1">
    <location>
        <begin position="1"/>
        <end position="35"/>
    </location>
</feature>
<accession>A0ABM9LHI5</accession>
<dbReference type="InterPro" id="IPR043724">
    <property type="entry name" value="DUF5666"/>
</dbReference>
<dbReference type="EMBL" id="OY726394">
    <property type="protein sequence ID" value="CAJ1499095.1"/>
    <property type="molecule type" value="Genomic_DNA"/>
</dbReference>
<dbReference type="RefSeq" id="WP_308472916.1">
    <property type="nucleotide sequence ID" value="NZ_OY726394.1"/>
</dbReference>
<organism evidence="3 4">
    <name type="scientific">[Mycobacterium] kokjensenii</name>
    <dbReference type="NCBI Taxonomy" id="3064287"/>
    <lineage>
        <taxon>Bacteria</taxon>
        <taxon>Bacillati</taxon>
        <taxon>Actinomycetota</taxon>
        <taxon>Actinomycetes</taxon>
        <taxon>Mycobacteriales</taxon>
        <taxon>Mycobacteriaceae</taxon>
        <taxon>Mycolicibacter</taxon>
    </lineage>
</organism>
<feature type="domain" description="DUF5666" evidence="2">
    <location>
        <begin position="42"/>
        <end position="89"/>
    </location>
</feature>